<dbReference type="InterPro" id="IPR008775">
    <property type="entry name" value="Phytyl_CoA_dOase-like"/>
</dbReference>
<dbReference type="Pfam" id="PF05721">
    <property type="entry name" value="PhyH"/>
    <property type="match status" value="1"/>
</dbReference>
<dbReference type="PANTHER" id="PTHR31630">
    <property type="entry name" value="PHYTANOYL-COA DIOXYGENASE-RELATED-RELATED"/>
    <property type="match status" value="1"/>
</dbReference>
<reference evidence="1" key="1">
    <citation type="submission" date="2020-01" db="EMBL/GenBank/DDBJ databases">
        <authorList>
            <person name="Seo Y.L."/>
        </authorList>
    </citation>
    <scope>NUCLEOTIDE SEQUENCE</scope>
    <source>
        <strain evidence="1">R11</strain>
    </source>
</reference>
<dbReference type="Gene3D" id="2.60.120.620">
    <property type="entry name" value="q2cbj1_9rhob like domain"/>
    <property type="match status" value="1"/>
</dbReference>
<protein>
    <submittedName>
        <fullName evidence="1">Phytanoyl-CoA dioxygenase</fullName>
    </submittedName>
</protein>
<dbReference type="PANTHER" id="PTHR31630:SF6">
    <property type="entry name" value="PHYTANOYL-COA DIOXYGENASE-RELATED"/>
    <property type="match status" value="1"/>
</dbReference>
<keyword evidence="2" id="KW-1185">Reference proteome</keyword>
<dbReference type="EMBL" id="WWEO01000045">
    <property type="protein sequence ID" value="NCD72124.1"/>
    <property type="molecule type" value="Genomic_DNA"/>
</dbReference>
<proteinExistence type="predicted"/>
<organism evidence="1 2">
    <name type="scientific">Mucilaginibacter agri</name>
    <dbReference type="NCBI Taxonomy" id="2695265"/>
    <lineage>
        <taxon>Bacteria</taxon>
        <taxon>Pseudomonadati</taxon>
        <taxon>Bacteroidota</taxon>
        <taxon>Sphingobacteriia</taxon>
        <taxon>Sphingobacteriales</taxon>
        <taxon>Sphingobacteriaceae</taxon>
        <taxon>Mucilaginibacter</taxon>
    </lineage>
</organism>
<sequence length="332" mass="38719">MSTQQLISSQETGKLQIKHLKRYWHKHMLKKEAKLDQGDFEDEWQTDATLLSTLGLGLEPTLKYLYHTSPSFDEFENWILATTPQPDLNKIFNFNKLFSKEYQSFGFESISYEVLSPEDLKFWEENGYVIIRNAVSREICDLTIEALCDHIEVDRYDASTWYKQHQSRQGIMVQLFQHPLLEQNRRSLKIRKAYEELWQRTDIWVNTDRVGFNPPQTASYKFPGPYLHWDMRTFTTPVPFGLQGILYLSDTAENQGAFTLVPGFQHKIDDWLVNLPKGVDPQKQDLYSLGAKPIAANAGDFIIWHHALPHGSRPNTAKLPRFVQYINYMPAN</sequence>
<gene>
    <name evidence="1" type="ORF">GSY63_22365</name>
</gene>
<keyword evidence="1" id="KW-0560">Oxidoreductase</keyword>
<dbReference type="GO" id="GO:0016706">
    <property type="term" value="F:2-oxoglutarate-dependent dioxygenase activity"/>
    <property type="evidence" value="ECO:0007669"/>
    <property type="project" value="UniProtKB-ARBA"/>
</dbReference>
<dbReference type="SUPFAM" id="SSF51197">
    <property type="entry name" value="Clavaminate synthase-like"/>
    <property type="match status" value="1"/>
</dbReference>
<name>A0A965ZJ66_9SPHI</name>
<evidence type="ECO:0000313" key="1">
    <source>
        <dbReference type="EMBL" id="NCD72124.1"/>
    </source>
</evidence>
<evidence type="ECO:0000313" key="2">
    <source>
        <dbReference type="Proteomes" id="UP000638732"/>
    </source>
</evidence>
<reference evidence="1" key="2">
    <citation type="submission" date="2020-10" db="EMBL/GenBank/DDBJ databases">
        <title>Mucilaginibacter sp. nov., isolated from soil.</title>
        <authorList>
            <person name="Jeon C.O."/>
        </authorList>
    </citation>
    <scope>NUCLEOTIDE SEQUENCE</scope>
    <source>
        <strain evidence="1">R11</strain>
    </source>
</reference>
<dbReference type="Proteomes" id="UP000638732">
    <property type="component" value="Unassembled WGS sequence"/>
</dbReference>
<keyword evidence="1" id="KW-0223">Dioxygenase</keyword>
<accession>A0A965ZJ66</accession>
<dbReference type="AlphaFoldDB" id="A0A965ZJ66"/>
<comment type="caution">
    <text evidence="1">The sequence shown here is derived from an EMBL/GenBank/DDBJ whole genome shotgun (WGS) entry which is preliminary data.</text>
</comment>